<evidence type="ECO:0000313" key="4">
    <source>
        <dbReference type="EMBL" id="MBB3193244.1"/>
    </source>
</evidence>
<keyword evidence="1" id="KW-0805">Transcription regulation</keyword>
<accession>A0ABR6GPS4</accession>
<dbReference type="PANTHER" id="PTHR43436">
    <property type="entry name" value="ARAC-FAMILY TRANSCRIPTIONAL REGULATOR"/>
    <property type="match status" value="1"/>
</dbReference>
<protein>
    <submittedName>
        <fullName evidence="4">AraC-like DNA-binding protein</fullName>
    </submittedName>
</protein>
<reference evidence="4 5" key="1">
    <citation type="submission" date="2020-08" db="EMBL/GenBank/DDBJ databases">
        <title>Genomic Encyclopedia of Type Strains, Phase III (KMG-III): the genomes of soil and plant-associated and newly described type strains.</title>
        <authorList>
            <person name="Whitman W."/>
        </authorList>
    </citation>
    <scope>NUCLEOTIDE SEQUENCE [LARGE SCALE GENOMIC DNA]</scope>
    <source>
        <strain evidence="4 5">CECT 7247</strain>
    </source>
</reference>
<dbReference type="RefSeq" id="WP_375140714.1">
    <property type="nucleotide sequence ID" value="NZ_JACHXO010000001.1"/>
</dbReference>
<evidence type="ECO:0000259" key="3">
    <source>
        <dbReference type="PROSITE" id="PS01124"/>
    </source>
</evidence>
<feature type="domain" description="HTH araC/xylS-type" evidence="3">
    <location>
        <begin position="233"/>
        <end position="331"/>
    </location>
</feature>
<evidence type="ECO:0000256" key="1">
    <source>
        <dbReference type="ARBA" id="ARBA00023015"/>
    </source>
</evidence>
<name>A0ABR6GPS4_9BURK</name>
<keyword evidence="2" id="KW-0804">Transcription</keyword>
<evidence type="ECO:0000256" key="2">
    <source>
        <dbReference type="ARBA" id="ARBA00023163"/>
    </source>
</evidence>
<dbReference type="InterPro" id="IPR018060">
    <property type="entry name" value="HTH_AraC"/>
</dbReference>
<organism evidence="4 5">
    <name type="scientific">Roseateles terrae</name>
    <dbReference type="NCBI Taxonomy" id="431060"/>
    <lineage>
        <taxon>Bacteria</taxon>
        <taxon>Pseudomonadati</taxon>
        <taxon>Pseudomonadota</taxon>
        <taxon>Betaproteobacteria</taxon>
        <taxon>Burkholderiales</taxon>
        <taxon>Sphaerotilaceae</taxon>
        <taxon>Roseateles</taxon>
    </lineage>
</organism>
<dbReference type="EMBL" id="JACHXO010000001">
    <property type="protein sequence ID" value="MBB3193244.1"/>
    <property type="molecule type" value="Genomic_DNA"/>
</dbReference>
<dbReference type="Pfam" id="PF12833">
    <property type="entry name" value="HTH_18"/>
    <property type="match status" value="1"/>
</dbReference>
<dbReference type="Pfam" id="PF06719">
    <property type="entry name" value="AraC_N"/>
    <property type="match status" value="1"/>
</dbReference>
<dbReference type="Proteomes" id="UP000574369">
    <property type="component" value="Unassembled WGS sequence"/>
</dbReference>
<sequence length="350" mass="38940">MNPHAQREMSRLLSALAPDEGYTLSPLPGVRWLRSNRPLGVTPVLYEPGFVIVCQGRKRGWLGDQAFVYDEQQVLAVAVPVPFTMQTEASPERPLLAIYVQLDFVMAAELATQIASHPRHDVARDIGRDIGRDIERDIERASRRGTRREARAEVRNEIRNRDAASPRSLVSTPLDDALADAVVRLLQSMHDPLQAQVLGPLILREIYFRVLAGEQGDTLRSALSAPGRFGQVGKAIQRIHRDYATALTVPALAEASALGLAAFHHHFREVTQTSPMQYLKSIRLHQARLLMLRQGITAASAAHAVGYESPSQFSREFKRLFGLSPMAEVERLKSSFSYPERPPSGYVSSH</sequence>
<keyword evidence="5" id="KW-1185">Reference proteome</keyword>
<dbReference type="PROSITE" id="PS01124">
    <property type="entry name" value="HTH_ARAC_FAMILY_2"/>
    <property type="match status" value="1"/>
</dbReference>
<proteinExistence type="predicted"/>
<evidence type="ECO:0000313" key="5">
    <source>
        <dbReference type="Proteomes" id="UP000574369"/>
    </source>
</evidence>
<gene>
    <name evidence="4" type="ORF">FHS28_000609</name>
</gene>
<comment type="caution">
    <text evidence="4">The sequence shown here is derived from an EMBL/GenBank/DDBJ whole genome shotgun (WGS) entry which is preliminary data.</text>
</comment>
<dbReference type="PANTHER" id="PTHR43436:SF2">
    <property type="entry name" value="ARAC_XYLS FAMILY TRANSCRIPTIONAL REGULATOR"/>
    <property type="match status" value="1"/>
</dbReference>
<dbReference type="Gene3D" id="1.10.10.60">
    <property type="entry name" value="Homeodomain-like"/>
    <property type="match status" value="1"/>
</dbReference>
<dbReference type="InterPro" id="IPR009594">
    <property type="entry name" value="Tscrpt_reg_HTH_AraC_N"/>
</dbReference>
<dbReference type="SMART" id="SM00342">
    <property type="entry name" value="HTH_ARAC"/>
    <property type="match status" value="1"/>
</dbReference>
<dbReference type="InterPro" id="IPR009057">
    <property type="entry name" value="Homeodomain-like_sf"/>
</dbReference>
<dbReference type="SUPFAM" id="SSF46689">
    <property type="entry name" value="Homeodomain-like"/>
    <property type="match status" value="2"/>
</dbReference>